<dbReference type="PANTHER" id="PTHR24393:SF15">
    <property type="entry name" value="IP01243P-RELATED"/>
    <property type="match status" value="1"/>
</dbReference>
<evidence type="ECO:0000256" key="3">
    <source>
        <dbReference type="ARBA" id="ARBA00006991"/>
    </source>
</evidence>
<dbReference type="FunFam" id="3.30.160.60:FF:001116">
    <property type="entry name" value="Zinc finger protein 562"/>
    <property type="match status" value="1"/>
</dbReference>
<keyword evidence="10" id="KW-0804">Transcription</keyword>
<dbReference type="InterPro" id="IPR013087">
    <property type="entry name" value="Znf_C2H2_type"/>
</dbReference>
<comment type="similarity">
    <text evidence="3">Belongs to the krueppel C2H2-type zinc-finger protein family.</text>
</comment>
<dbReference type="GO" id="GO:0008270">
    <property type="term" value="F:zinc ion binding"/>
    <property type="evidence" value="ECO:0007669"/>
    <property type="project" value="UniProtKB-KW"/>
</dbReference>
<keyword evidence="7" id="KW-0862">Zinc</keyword>
<dbReference type="InterPro" id="IPR036236">
    <property type="entry name" value="Znf_C2H2_sf"/>
</dbReference>
<gene>
    <name evidence="13" type="ORF">YQE_06777</name>
</gene>
<accession>N6UDH6</accession>
<dbReference type="SUPFAM" id="SSF57667">
    <property type="entry name" value="beta-beta-alpha zinc fingers"/>
    <property type="match status" value="5"/>
</dbReference>
<dbReference type="GO" id="GO:0005634">
    <property type="term" value="C:nucleus"/>
    <property type="evidence" value="ECO:0007669"/>
    <property type="project" value="UniProtKB-SubCell"/>
</dbReference>
<keyword evidence="9" id="KW-0238">DNA-binding</keyword>
<dbReference type="FunFam" id="3.30.160.60:FF:003017">
    <property type="entry name" value="Si:cabz01054396.2"/>
    <property type="match status" value="2"/>
</dbReference>
<evidence type="ECO:0000256" key="10">
    <source>
        <dbReference type="ARBA" id="ARBA00023163"/>
    </source>
</evidence>
<sequence length="449" mass="52359">MPKISGHAQADMVNKYIKRKFSWPYHYSEHLQVEMEVSEYELNPSAIIPPTKSLSSKKLKLKSESKDEDEDYHPGTIVKKKKKPAKIVKIKKEKPDSIEKVTKAKKKKKQEHKLWTCRKCLQEFDTRKGLTEHGKIHSDDTPSEDHTFKYDEQQDLYYCNTCSAEYQTQDEVEKHISKIHEEFYSCEVCTHTCKKAYSFAIHMKSHSSDDMMVCPLCSYSTQRRTCLQTHINRVHYHKFYYTCGTCGKGFNDSVIYKEHNNEHLGIKPFICVVCEKAFCYSRYMNIHQVRHHTVYIEGTLHKTQCSICLKVFSKVDTLLKHITSKHKNGDDRNEKRHLCDLCGKGFGSSDKLKIHYRIHTGEKPFHCRFCEKSFTKKDYLIMHERVHTGEKPYPCEYCGKCFNQACSLRIHVRGHTGERPYICQFCNGGYISRGSLNLHMKSCSGVRGG</sequence>
<dbReference type="HOGENOM" id="CLU_610115_0_0_1"/>
<dbReference type="FunFam" id="3.30.160.60:FF:001370">
    <property type="entry name" value="Zinc finger protein"/>
    <property type="match status" value="1"/>
</dbReference>
<evidence type="ECO:0000256" key="5">
    <source>
        <dbReference type="ARBA" id="ARBA00022737"/>
    </source>
</evidence>
<evidence type="ECO:0000256" key="9">
    <source>
        <dbReference type="ARBA" id="ARBA00023125"/>
    </source>
</evidence>
<evidence type="ECO:0000256" key="6">
    <source>
        <dbReference type="ARBA" id="ARBA00022771"/>
    </source>
</evidence>
<dbReference type="GO" id="GO:0000978">
    <property type="term" value="F:RNA polymerase II cis-regulatory region sequence-specific DNA binding"/>
    <property type="evidence" value="ECO:0007669"/>
    <property type="project" value="TreeGrafter"/>
</dbReference>
<evidence type="ECO:0000256" key="8">
    <source>
        <dbReference type="ARBA" id="ARBA00023015"/>
    </source>
</evidence>
<protein>
    <submittedName>
        <fullName evidence="13">Uncharacterized protein</fullName>
    </submittedName>
</protein>
<keyword evidence="4" id="KW-0479">Metal-binding</keyword>
<keyword evidence="8" id="KW-0805">Transcription regulation</keyword>
<comment type="subcellular location">
    <subcellularLocation>
        <location evidence="2">Nucleus</location>
    </subcellularLocation>
</comment>
<dbReference type="Gene3D" id="3.30.160.60">
    <property type="entry name" value="Classic Zinc Finger"/>
    <property type="match status" value="7"/>
</dbReference>
<evidence type="ECO:0000256" key="4">
    <source>
        <dbReference type="ARBA" id="ARBA00022723"/>
    </source>
</evidence>
<reference evidence="13" key="1">
    <citation type="journal article" date="2013" name="Genome Biol.">
        <title>Draft genome of the mountain pine beetle, Dendroctonus ponderosae Hopkins, a major forest pest.</title>
        <authorList>
            <person name="Keeling C.I."/>
            <person name="Yuen M.M."/>
            <person name="Liao N.Y."/>
            <person name="Docking T.R."/>
            <person name="Chan S.K."/>
            <person name="Taylor G.A."/>
            <person name="Palmquist D.L."/>
            <person name="Jackman S.D."/>
            <person name="Nguyen A."/>
            <person name="Li M."/>
            <person name="Henderson H."/>
            <person name="Janes J.K."/>
            <person name="Zhao Y."/>
            <person name="Pandoh P."/>
            <person name="Moore R."/>
            <person name="Sperling F.A."/>
            <person name="Huber D.P."/>
            <person name="Birol I."/>
            <person name="Jones S.J."/>
            <person name="Bohlmann J."/>
        </authorList>
    </citation>
    <scope>NUCLEOTIDE SEQUENCE</scope>
</reference>
<dbReference type="AlphaFoldDB" id="N6UDH6"/>
<dbReference type="EMBL" id="KB740969">
    <property type="protein sequence ID" value="ENN76712.1"/>
    <property type="molecule type" value="Genomic_DNA"/>
</dbReference>
<dbReference type="OrthoDB" id="3437960at2759"/>
<feature type="region of interest" description="Disordered" evidence="12">
    <location>
        <begin position="46"/>
        <end position="75"/>
    </location>
</feature>
<name>N6UDH6_DENPD</name>
<comment type="function">
    <text evidence="1">May be involved in transcriptional regulation.</text>
</comment>
<evidence type="ECO:0000313" key="13">
    <source>
        <dbReference type="EMBL" id="ENN76712.1"/>
    </source>
</evidence>
<dbReference type="PANTHER" id="PTHR24393">
    <property type="entry name" value="ZINC FINGER PROTEIN"/>
    <property type="match status" value="1"/>
</dbReference>
<evidence type="ECO:0000256" key="7">
    <source>
        <dbReference type="ARBA" id="ARBA00022833"/>
    </source>
</evidence>
<evidence type="ECO:0000256" key="1">
    <source>
        <dbReference type="ARBA" id="ARBA00003767"/>
    </source>
</evidence>
<feature type="non-terminal residue" evidence="13">
    <location>
        <position position="1"/>
    </location>
</feature>
<dbReference type="PROSITE" id="PS00028">
    <property type="entry name" value="ZINC_FINGER_C2H2_1"/>
    <property type="match status" value="9"/>
</dbReference>
<keyword evidence="5" id="KW-0677">Repeat</keyword>
<keyword evidence="6" id="KW-0863">Zinc-finger</keyword>
<evidence type="ECO:0000256" key="12">
    <source>
        <dbReference type="SAM" id="MobiDB-lite"/>
    </source>
</evidence>
<dbReference type="PROSITE" id="PS50157">
    <property type="entry name" value="ZINC_FINGER_C2H2_2"/>
    <property type="match status" value="8"/>
</dbReference>
<dbReference type="SMART" id="SM00355">
    <property type="entry name" value="ZnF_C2H2"/>
    <property type="match status" value="11"/>
</dbReference>
<dbReference type="OMA" id="CCACERT"/>
<evidence type="ECO:0000256" key="2">
    <source>
        <dbReference type="ARBA" id="ARBA00004123"/>
    </source>
</evidence>
<proteinExistence type="inferred from homology"/>
<keyword evidence="11" id="KW-0539">Nucleus</keyword>
<dbReference type="Pfam" id="PF00096">
    <property type="entry name" value="zf-C2H2"/>
    <property type="match status" value="3"/>
</dbReference>
<evidence type="ECO:0000256" key="11">
    <source>
        <dbReference type="ARBA" id="ARBA00023242"/>
    </source>
</evidence>
<organism evidence="13">
    <name type="scientific">Dendroctonus ponderosae</name>
    <name type="common">Mountain pine beetle</name>
    <dbReference type="NCBI Taxonomy" id="77166"/>
    <lineage>
        <taxon>Eukaryota</taxon>
        <taxon>Metazoa</taxon>
        <taxon>Ecdysozoa</taxon>
        <taxon>Arthropoda</taxon>
        <taxon>Hexapoda</taxon>
        <taxon>Insecta</taxon>
        <taxon>Pterygota</taxon>
        <taxon>Neoptera</taxon>
        <taxon>Endopterygota</taxon>
        <taxon>Coleoptera</taxon>
        <taxon>Polyphaga</taxon>
        <taxon>Cucujiformia</taxon>
        <taxon>Curculionidae</taxon>
        <taxon>Scolytinae</taxon>
        <taxon>Dendroctonus</taxon>
    </lineage>
</organism>
<dbReference type="GO" id="GO:0001228">
    <property type="term" value="F:DNA-binding transcription activator activity, RNA polymerase II-specific"/>
    <property type="evidence" value="ECO:0007669"/>
    <property type="project" value="TreeGrafter"/>
</dbReference>